<proteinExistence type="predicted"/>
<dbReference type="EMBL" id="LIRS01000068">
    <property type="protein sequence ID" value="KOY32161.1"/>
    <property type="molecule type" value="Genomic_DNA"/>
</dbReference>
<evidence type="ECO:0000313" key="2">
    <source>
        <dbReference type="Proteomes" id="UP000037697"/>
    </source>
</evidence>
<dbReference type="Proteomes" id="UP000037697">
    <property type="component" value="Unassembled WGS sequence"/>
</dbReference>
<accession>A0AAW3IVL6</accession>
<sequence length="248" mass="27931">MSVIRRAQGQEFTVLPNSTIRDSRLSIDALGLLVKLISRPPNWEVRPHQLQNECGIGRDRLRRLLKELESCGYLVRKKCRNPDGTWHWISEVYQESQLDSSTGGFSGHGSAKDVFPVDGSTADGLSTVGKHGDLQKKILENTESQKTKKRESSLKLSRYDLSITDEMRSWAASATPLVDLEWESQIFIEHPSGQSQTYSSLAALQGAWRTWMLRGQKYAERQKGQVAKSHSHSLMDDLTDTSWADGGW</sequence>
<gene>
    <name evidence="1" type="ORF">ACX05_12680</name>
</gene>
<evidence type="ECO:0008006" key="3">
    <source>
        <dbReference type="Google" id="ProtNLM"/>
    </source>
</evidence>
<protein>
    <recommendedName>
        <fullName evidence="3">Helix-turn-helix domain-containing protein</fullName>
    </recommendedName>
</protein>
<organism evidence="1 2">
    <name type="scientific">Vibrio parahaemolyticus</name>
    <dbReference type="NCBI Taxonomy" id="670"/>
    <lineage>
        <taxon>Bacteria</taxon>
        <taxon>Pseudomonadati</taxon>
        <taxon>Pseudomonadota</taxon>
        <taxon>Gammaproteobacteria</taxon>
        <taxon>Vibrionales</taxon>
        <taxon>Vibrionaceae</taxon>
        <taxon>Vibrio</taxon>
    </lineage>
</organism>
<evidence type="ECO:0000313" key="1">
    <source>
        <dbReference type="EMBL" id="KOY32161.1"/>
    </source>
</evidence>
<dbReference type="RefSeq" id="WP_025550510.1">
    <property type="nucleotide sequence ID" value="NZ_CANUIQ010000002.1"/>
</dbReference>
<dbReference type="SUPFAM" id="SSF46785">
    <property type="entry name" value="Winged helix' DNA-binding domain"/>
    <property type="match status" value="1"/>
</dbReference>
<reference evidence="1 2" key="1">
    <citation type="submission" date="2015-07" db="EMBL/GenBank/DDBJ databases">
        <title>Foodborne Vibrio parahaemolyticus Isolates.</title>
        <authorList>
            <person name="Ronholm J."/>
            <person name="Petronella N."/>
            <person name="Kenwell R."/>
            <person name="Banerjee S."/>
        </authorList>
    </citation>
    <scope>NUCLEOTIDE SEQUENCE [LARGE SCALE GENOMIC DNA]</scope>
    <source>
        <strain evidence="1 2">HS-06-05</strain>
    </source>
</reference>
<dbReference type="InterPro" id="IPR036390">
    <property type="entry name" value="WH_DNA-bd_sf"/>
</dbReference>
<name>A0AAW3IVL6_VIBPH</name>
<dbReference type="AlphaFoldDB" id="A0AAW3IVL6"/>
<comment type="caution">
    <text evidence="1">The sequence shown here is derived from an EMBL/GenBank/DDBJ whole genome shotgun (WGS) entry which is preliminary data.</text>
</comment>